<dbReference type="EC" id="3.1.1.81" evidence="4"/>
<dbReference type="Pfam" id="PF00753">
    <property type="entry name" value="Lactamase_B"/>
    <property type="match status" value="1"/>
</dbReference>
<dbReference type="PANTHER" id="PTHR42978">
    <property type="entry name" value="QUORUM-QUENCHING LACTONASE YTNP-RELATED-RELATED"/>
    <property type="match status" value="1"/>
</dbReference>
<evidence type="ECO:0000256" key="1">
    <source>
        <dbReference type="ARBA" id="ARBA00000450"/>
    </source>
</evidence>
<keyword evidence="10" id="KW-1185">Reference proteome</keyword>
<dbReference type="Gene3D" id="3.60.15.10">
    <property type="entry name" value="Ribonuclease Z/Hydroxyacylglutathione hydrolase-like"/>
    <property type="match status" value="1"/>
</dbReference>
<evidence type="ECO:0000259" key="8">
    <source>
        <dbReference type="SMART" id="SM00849"/>
    </source>
</evidence>
<dbReference type="InterPro" id="IPR001279">
    <property type="entry name" value="Metallo-B-lactamas"/>
</dbReference>
<evidence type="ECO:0000256" key="4">
    <source>
        <dbReference type="ARBA" id="ARBA00013131"/>
    </source>
</evidence>
<evidence type="ECO:0000256" key="6">
    <source>
        <dbReference type="ARBA" id="ARBA00022801"/>
    </source>
</evidence>
<sequence length="244" mass="26238">MNSQTSRKTGYESLLTGFPGRTDRGFLGWSTTVLLRTAAGYALFDTGAAGDRPGLLSALAARGVRNSDIKTIILSHLHFDHVANAECFPQAEFLLHETERDYLENHGAADPAVPLFLAETLLRQPQLRLMSGEPEVLPGIRVLCTPGHTGGHISLSLTVDGKQVVLAQDALKHRGEVTAVTLTGAFDAEAARKSIDRILAMADIIVPGHDVPLARTDDGFRSLSTCRERIEIVPGGQSHALTVQ</sequence>
<comment type="catalytic activity">
    <reaction evidence="1">
        <text>an N-acyl-L-homoserine lactone + H2O = an N-acyl-L-homoserine + H(+)</text>
        <dbReference type="Rhea" id="RHEA:22576"/>
        <dbReference type="ChEBI" id="CHEBI:15377"/>
        <dbReference type="ChEBI" id="CHEBI:15378"/>
        <dbReference type="ChEBI" id="CHEBI:55474"/>
        <dbReference type="ChEBI" id="CHEBI:58921"/>
        <dbReference type="EC" id="3.1.1.81"/>
    </reaction>
</comment>
<evidence type="ECO:0000256" key="5">
    <source>
        <dbReference type="ARBA" id="ARBA00022723"/>
    </source>
</evidence>
<dbReference type="GO" id="GO:0102007">
    <property type="term" value="F:acyl-L-homoserine-lactone lactonohydrolase activity"/>
    <property type="evidence" value="ECO:0007669"/>
    <property type="project" value="UniProtKB-EC"/>
</dbReference>
<reference evidence="9 10" key="1">
    <citation type="submission" date="2019-03" db="EMBL/GenBank/DDBJ databases">
        <title>Genomic Encyclopedia of Type Strains, Phase IV (KMG-IV): sequencing the most valuable type-strain genomes for metagenomic binning, comparative biology and taxonomic classification.</title>
        <authorList>
            <person name="Goeker M."/>
        </authorList>
    </citation>
    <scope>NUCLEOTIDE SEQUENCE [LARGE SCALE GENOMIC DNA]</scope>
    <source>
        <strain evidence="9 10">DSM 18401</strain>
    </source>
</reference>
<comment type="similarity">
    <text evidence="3">Belongs to the metallo-beta-lactamase superfamily.</text>
</comment>
<dbReference type="GO" id="GO:0046872">
    <property type="term" value="F:metal ion binding"/>
    <property type="evidence" value="ECO:0007669"/>
    <property type="project" value="UniProtKB-KW"/>
</dbReference>
<dbReference type="InterPro" id="IPR036866">
    <property type="entry name" value="RibonucZ/Hydroxyglut_hydro"/>
</dbReference>
<evidence type="ECO:0000256" key="3">
    <source>
        <dbReference type="ARBA" id="ARBA00007749"/>
    </source>
</evidence>
<evidence type="ECO:0000313" key="10">
    <source>
        <dbReference type="Proteomes" id="UP000295351"/>
    </source>
</evidence>
<protein>
    <recommendedName>
        <fullName evidence="4">quorum-quenching N-acyl-homoserine lactonase</fullName>
        <ecNumber evidence="4">3.1.1.81</ecNumber>
    </recommendedName>
</protein>
<accession>A0A4R2C821</accession>
<feature type="domain" description="Metallo-beta-lactamase" evidence="8">
    <location>
        <begin position="29"/>
        <end position="209"/>
    </location>
</feature>
<comment type="caution">
    <text evidence="9">The sequence shown here is derived from an EMBL/GenBank/DDBJ whole genome shotgun (WGS) entry which is preliminary data.</text>
</comment>
<evidence type="ECO:0000313" key="9">
    <source>
        <dbReference type="EMBL" id="TCN36808.1"/>
    </source>
</evidence>
<organism evidence="9 10">
    <name type="scientific">Shinella granuli</name>
    <dbReference type="NCBI Taxonomy" id="323621"/>
    <lineage>
        <taxon>Bacteria</taxon>
        <taxon>Pseudomonadati</taxon>
        <taxon>Pseudomonadota</taxon>
        <taxon>Alphaproteobacteria</taxon>
        <taxon>Hyphomicrobiales</taxon>
        <taxon>Rhizobiaceae</taxon>
        <taxon>Shinella</taxon>
    </lineage>
</organism>
<comment type="cofactor">
    <cofactor evidence="2">
        <name>Zn(2+)</name>
        <dbReference type="ChEBI" id="CHEBI:29105"/>
    </cofactor>
</comment>
<gene>
    <name evidence="9" type="ORF">EV665_12469</name>
</gene>
<evidence type="ECO:0000256" key="2">
    <source>
        <dbReference type="ARBA" id="ARBA00001947"/>
    </source>
</evidence>
<dbReference type="RefSeq" id="WP_133036348.1">
    <property type="nucleotide sequence ID" value="NZ_BAABEI010000004.1"/>
</dbReference>
<proteinExistence type="inferred from homology"/>
<dbReference type="SMART" id="SM00849">
    <property type="entry name" value="Lactamase_B"/>
    <property type="match status" value="1"/>
</dbReference>
<keyword evidence="6 9" id="KW-0378">Hydrolase</keyword>
<dbReference type="SUPFAM" id="SSF56281">
    <property type="entry name" value="Metallo-hydrolase/oxidoreductase"/>
    <property type="match status" value="1"/>
</dbReference>
<name>A0A4R2C821_SHIGR</name>
<dbReference type="InterPro" id="IPR051013">
    <property type="entry name" value="MBL_superfamily_lactonases"/>
</dbReference>
<dbReference type="PANTHER" id="PTHR42978:SF2">
    <property type="entry name" value="102 KBASES UNSTABLE REGION: FROM 1 TO 119443"/>
    <property type="match status" value="1"/>
</dbReference>
<dbReference type="AlphaFoldDB" id="A0A4R2C821"/>
<dbReference type="Proteomes" id="UP000295351">
    <property type="component" value="Unassembled WGS sequence"/>
</dbReference>
<keyword evidence="7" id="KW-0862">Zinc</keyword>
<evidence type="ECO:0000256" key="7">
    <source>
        <dbReference type="ARBA" id="ARBA00022833"/>
    </source>
</evidence>
<keyword evidence="5" id="KW-0479">Metal-binding</keyword>
<dbReference type="EMBL" id="SLVX01000024">
    <property type="protein sequence ID" value="TCN36808.1"/>
    <property type="molecule type" value="Genomic_DNA"/>
</dbReference>